<accession>A0ABU9VYT9</accession>
<dbReference type="InterPro" id="IPR012854">
    <property type="entry name" value="Cu_amine_oxidase-like_N"/>
</dbReference>
<comment type="caution">
    <text evidence="3">The sequence shown here is derived from an EMBL/GenBank/DDBJ whole genome shotgun (WGS) entry which is preliminary data.</text>
</comment>
<keyword evidence="1" id="KW-0732">Signal</keyword>
<dbReference type="InterPro" id="IPR036582">
    <property type="entry name" value="Mao_N_sf"/>
</dbReference>
<evidence type="ECO:0000313" key="4">
    <source>
        <dbReference type="Proteomes" id="UP001407405"/>
    </source>
</evidence>
<dbReference type="SUPFAM" id="SSF55383">
    <property type="entry name" value="Copper amine oxidase, domain N"/>
    <property type="match status" value="2"/>
</dbReference>
<evidence type="ECO:0000256" key="1">
    <source>
        <dbReference type="SAM" id="SignalP"/>
    </source>
</evidence>
<evidence type="ECO:0000313" key="3">
    <source>
        <dbReference type="EMBL" id="MEN1762284.1"/>
    </source>
</evidence>
<name>A0ABU9VYT9_9CLOT</name>
<dbReference type="RefSeq" id="WP_343187538.1">
    <property type="nucleotide sequence ID" value="NZ_JBCITM010000040.1"/>
</dbReference>
<evidence type="ECO:0000259" key="2">
    <source>
        <dbReference type="Pfam" id="PF07833"/>
    </source>
</evidence>
<feature type="domain" description="Copper amine oxidase-like N-terminal" evidence="2">
    <location>
        <begin position="714"/>
        <end position="819"/>
    </location>
</feature>
<organism evidence="3 4">
    <name type="scientific">Anoxynatronum sibiricum</name>
    <dbReference type="NCBI Taxonomy" id="210623"/>
    <lineage>
        <taxon>Bacteria</taxon>
        <taxon>Bacillati</taxon>
        <taxon>Bacillota</taxon>
        <taxon>Clostridia</taxon>
        <taxon>Eubacteriales</taxon>
        <taxon>Clostridiaceae</taxon>
        <taxon>Anoxynatronum</taxon>
    </lineage>
</organism>
<proteinExistence type="predicted"/>
<keyword evidence="4" id="KW-1185">Reference proteome</keyword>
<sequence>MRKNIALVLALVMILSLIPMSAFAASTNRMVSVPMVRKDQTFAPVASSVYAPAATALLTGDQTAPLLGIEEKRSDFTSVGNPDEVAFRLRLNENAEWPSAVNGKFFDFEGRQTNSNGPVSVSRLGSKEIEVSFSVADWNAWIEDNDRELLFPIVAKVTGTGDAVVTIDPWDNKITGGSLTFATVGTGKTTSRAVTSPKFTERVTLGNIMIDETSIGTLSAQEEFTLTLPRGFYWANSSESTDWDQAGTDNAVNPQFNVAGGFRGNSVTVESFIRGSAGDNEERGEITRNPRVLVVQVDGLAANQARGTLILQGLEIVAERDARFGDVEVTIEGLGRTDNYNNNVSRQNFKVAERVDWLVKVSVDGDPTEILAGYLPVQNDGALSMYDDEIKMATIIIEEEVPNAWLVQRTTVVELPSWASIANLRVEEVKNMNVPAGYQEDGESRNAAAARYLEEQLLKDGEDTILKDNKIEFSFPGGVVANEKGYVELTLWVTARANAAGEITAQVTGRSMPQEQTVVIGEAIAPVMVEVEPQNLVIGIQDQILNDIVITEARAGALNDDGYLVLALPSGLGTWKTFDTILVDNPNEGVEIDEDEVTIEGNMMYIPIENAGYEASKVTVVGATVTLNRTPAKGDYSLSVGGFSLVRNNIFEGTAGPMRDVRREARGGGSTEFFRQNWVVEPVVATVVSPTTDEPIGITPKAVSFTVGQTGFTVNGEMNMMDVAPYISNDRLMIPVRYLEDMFGSKPQWNEASRTVTVVYKNVVYGMTIGSNVITANGAPFSEMDATAEIVNGRTFVPASRFARAMGVEYTWDAASQTATFQQ</sequence>
<dbReference type="Pfam" id="PF07833">
    <property type="entry name" value="Cu_amine_oxidN1"/>
    <property type="match status" value="1"/>
</dbReference>
<dbReference type="Gene3D" id="3.30.457.10">
    <property type="entry name" value="Copper amine oxidase-like, N-terminal domain"/>
    <property type="match status" value="2"/>
</dbReference>
<protein>
    <submittedName>
        <fullName evidence="3">Copper amine oxidase N-terminal domain-containing protein</fullName>
    </submittedName>
</protein>
<feature type="chain" id="PRO_5046081619" evidence="1">
    <location>
        <begin position="25"/>
        <end position="823"/>
    </location>
</feature>
<gene>
    <name evidence="3" type="ORF">AAIG11_17550</name>
</gene>
<dbReference type="Proteomes" id="UP001407405">
    <property type="component" value="Unassembled WGS sequence"/>
</dbReference>
<dbReference type="EMBL" id="JBCITM010000040">
    <property type="protein sequence ID" value="MEN1762284.1"/>
    <property type="molecule type" value="Genomic_DNA"/>
</dbReference>
<reference evidence="3 4" key="1">
    <citation type="submission" date="2024-04" db="EMBL/GenBank/DDBJ databases">
        <title>Genome sequencing and metabolic network reconstruction of aminoacids and betaine degradation by Anoxynatronum sibiricum.</title>
        <authorList>
            <person name="Detkova E.N."/>
            <person name="Boltjanskaja Y.V."/>
            <person name="Mardanov A.V."/>
            <person name="Kevbrin V."/>
        </authorList>
    </citation>
    <scope>NUCLEOTIDE SEQUENCE [LARGE SCALE GENOMIC DNA]</scope>
    <source>
        <strain evidence="3 4">Z-7981</strain>
    </source>
</reference>
<feature type="signal peptide" evidence="1">
    <location>
        <begin position="1"/>
        <end position="24"/>
    </location>
</feature>